<reference evidence="1" key="1">
    <citation type="submission" date="2021-08" db="EMBL/GenBank/DDBJ databases">
        <title>The first chromosome-level gecko genome reveals the dynamic sex chromosomes of Neotropical dwarf geckos (Sphaerodactylidae: Sphaerodactylus).</title>
        <authorList>
            <person name="Pinto B.J."/>
            <person name="Keating S.E."/>
            <person name="Gamble T."/>
        </authorList>
    </citation>
    <scope>NUCLEOTIDE SEQUENCE</scope>
    <source>
        <strain evidence="1">TG3544</strain>
    </source>
</reference>
<gene>
    <name evidence="1" type="ORF">K3G42_001671</name>
</gene>
<dbReference type="Proteomes" id="UP000827872">
    <property type="component" value="Linkage Group LG10"/>
</dbReference>
<comment type="caution">
    <text evidence="1">The sequence shown here is derived from an EMBL/GenBank/DDBJ whole genome shotgun (WGS) entry which is preliminary data.</text>
</comment>
<organism evidence="1 2">
    <name type="scientific">Sphaerodactylus townsendi</name>
    <dbReference type="NCBI Taxonomy" id="933632"/>
    <lineage>
        <taxon>Eukaryota</taxon>
        <taxon>Metazoa</taxon>
        <taxon>Chordata</taxon>
        <taxon>Craniata</taxon>
        <taxon>Vertebrata</taxon>
        <taxon>Euteleostomi</taxon>
        <taxon>Lepidosauria</taxon>
        <taxon>Squamata</taxon>
        <taxon>Bifurcata</taxon>
        <taxon>Gekkota</taxon>
        <taxon>Sphaerodactylidae</taxon>
        <taxon>Sphaerodactylus</taxon>
    </lineage>
</organism>
<evidence type="ECO:0000313" key="2">
    <source>
        <dbReference type="Proteomes" id="UP000827872"/>
    </source>
</evidence>
<name>A0ACB8E6L2_9SAUR</name>
<protein>
    <submittedName>
        <fullName evidence="1">Uncharacterized protein</fullName>
    </submittedName>
</protein>
<proteinExistence type="predicted"/>
<dbReference type="EMBL" id="CM037623">
    <property type="protein sequence ID" value="KAH7987916.1"/>
    <property type="molecule type" value="Genomic_DNA"/>
</dbReference>
<evidence type="ECO:0000313" key="1">
    <source>
        <dbReference type="EMBL" id="KAH7987916.1"/>
    </source>
</evidence>
<sequence length="111" mass="12810">MDAQHIMDVTAILTLFYLTIEYFWETIPGKQPDPWAIPNRCEKAVLCLAHRKAVFHGAAMAQKLLELGRRAKCFNHVHHDLQKLANMSRAVLGQPLINRYSWQWRNKGRGG</sequence>
<accession>A0ACB8E6L2</accession>
<keyword evidence="2" id="KW-1185">Reference proteome</keyword>